<dbReference type="OrthoDB" id="207378at2759"/>
<dbReference type="PANTHER" id="PTHR11161">
    <property type="entry name" value="O-ACYLTRANSFERASE"/>
    <property type="match status" value="1"/>
</dbReference>
<evidence type="ECO:0000256" key="1">
    <source>
        <dbReference type="SAM" id="Phobius"/>
    </source>
</evidence>
<keyword evidence="1" id="KW-1133">Transmembrane helix</keyword>
<proteinExistence type="predicted"/>
<dbReference type="EMBL" id="KN716630">
    <property type="protein sequence ID" value="KJH42751.1"/>
    <property type="molecule type" value="Genomic_DNA"/>
</dbReference>
<accession>A0A0D8XKB7</accession>
<evidence type="ECO:0000313" key="3">
    <source>
        <dbReference type="Proteomes" id="UP000053766"/>
    </source>
</evidence>
<keyword evidence="3" id="KW-1185">Reference proteome</keyword>
<reference evidence="2 3" key="1">
    <citation type="submission" date="2013-11" db="EMBL/GenBank/DDBJ databases">
        <title>Draft genome of the bovine lungworm Dictyocaulus viviparus.</title>
        <authorList>
            <person name="Mitreva M."/>
        </authorList>
    </citation>
    <scope>NUCLEOTIDE SEQUENCE [LARGE SCALE GENOMIC DNA]</scope>
    <source>
        <strain evidence="2 3">HannoverDv2000</strain>
    </source>
</reference>
<organism evidence="2 3">
    <name type="scientific">Dictyocaulus viviparus</name>
    <name type="common">Bovine lungworm</name>
    <dbReference type="NCBI Taxonomy" id="29172"/>
    <lineage>
        <taxon>Eukaryota</taxon>
        <taxon>Metazoa</taxon>
        <taxon>Ecdysozoa</taxon>
        <taxon>Nematoda</taxon>
        <taxon>Chromadorea</taxon>
        <taxon>Rhabditida</taxon>
        <taxon>Rhabditina</taxon>
        <taxon>Rhabditomorpha</taxon>
        <taxon>Strongyloidea</taxon>
        <taxon>Metastrongylidae</taxon>
        <taxon>Dictyocaulus</taxon>
    </lineage>
</organism>
<dbReference type="Proteomes" id="UP000053766">
    <property type="component" value="Unassembled WGS sequence"/>
</dbReference>
<protein>
    <recommendedName>
        <fullName evidence="4">Acyltransferase 3 domain-containing protein</fullName>
    </recommendedName>
</protein>
<reference evidence="3" key="2">
    <citation type="journal article" date="2016" name="Sci. Rep.">
        <title>Dictyocaulus viviparus genome, variome and transcriptome elucidate lungworm biology and support future intervention.</title>
        <authorList>
            <person name="McNulty S.N."/>
            <person name="Strube C."/>
            <person name="Rosa B.A."/>
            <person name="Martin J.C."/>
            <person name="Tyagi R."/>
            <person name="Choi Y.J."/>
            <person name="Wang Q."/>
            <person name="Hallsworth Pepin K."/>
            <person name="Zhang X."/>
            <person name="Ozersky P."/>
            <person name="Wilson R.K."/>
            <person name="Sternberg P.W."/>
            <person name="Gasser R.B."/>
            <person name="Mitreva M."/>
        </authorList>
    </citation>
    <scope>NUCLEOTIDE SEQUENCE [LARGE SCALE GENOMIC DNA]</scope>
    <source>
        <strain evidence="3">HannoverDv2000</strain>
    </source>
</reference>
<evidence type="ECO:0000313" key="2">
    <source>
        <dbReference type="EMBL" id="KJH42751.1"/>
    </source>
</evidence>
<keyword evidence="1" id="KW-0472">Membrane</keyword>
<keyword evidence="1" id="KW-0812">Transmembrane</keyword>
<dbReference type="AlphaFoldDB" id="A0A0D8XKB7"/>
<sequence length="116" mass="13743">MIFKQFSLSSNTLGLIATFMDHPLWQPLGRLSYCGYIVHFFVIDYVFNLDDRPYNYVSMWQTYVYRAIPVIVLSYIFAFIWSCTFEIPTINLEKMLIATVFPRKDIKSHEVKEPMP</sequence>
<dbReference type="PANTHER" id="PTHR11161:SF0">
    <property type="entry name" value="O-ACYLTRANSFERASE LIKE PROTEIN"/>
    <property type="match status" value="1"/>
</dbReference>
<gene>
    <name evidence="2" type="ORF">DICVIV_11259</name>
</gene>
<evidence type="ECO:0008006" key="4">
    <source>
        <dbReference type="Google" id="ProtNLM"/>
    </source>
</evidence>
<dbReference type="InterPro" id="IPR052728">
    <property type="entry name" value="O2_lipid_transport_reg"/>
</dbReference>
<name>A0A0D8XKB7_DICVI</name>
<feature type="transmembrane region" description="Helical" evidence="1">
    <location>
        <begin position="67"/>
        <end position="87"/>
    </location>
</feature>
<feature type="transmembrane region" description="Helical" evidence="1">
    <location>
        <begin position="28"/>
        <end position="47"/>
    </location>
</feature>